<evidence type="ECO:0000313" key="4">
    <source>
        <dbReference type="Proteomes" id="UP000586305"/>
    </source>
</evidence>
<evidence type="ECO:0000313" key="3">
    <source>
        <dbReference type="EMBL" id="NOU49890.1"/>
    </source>
</evidence>
<dbReference type="AlphaFoldDB" id="A0A849VAU7"/>
<evidence type="ECO:0000259" key="2">
    <source>
        <dbReference type="Pfam" id="PF01648"/>
    </source>
</evidence>
<protein>
    <submittedName>
        <fullName evidence="3">4'-phosphopantetheinyl transferase superfamily protein</fullName>
    </submittedName>
</protein>
<sequence length="224" mass="25504">MPLLTCYYPSSNSAVYIVHLDVLQRRLGVPSQRQYLLAQLSEDEQAQYMCKPYKRQALAWLGARLGAKWLLKNTLFSTLPSAEIQIQKATNGAPFCARSGRPLSISHSNALAGAAIGNHPVGLDLEFSERFSALPTPWISPQEKQAHPNLSISQLWCIKEALYKAAGFGPFTQFCRAIELEHTTHKQLTVRNAINKKQPIQKTWRYNRWQLKQHDILFLEPNYE</sequence>
<reference evidence="3 4" key="1">
    <citation type="submission" date="2020-04" db="EMBL/GenBank/DDBJ databases">
        <title>Pseudoalteromonas caenipelagi sp. nov., isolated from a tidal flat.</title>
        <authorList>
            <person name="Park S."/>
            <person name="Yoon J.-H."/>
        </authorList>
    </citation>
    <scope>NUCLEOTIDE SEQUENCE [LARGE SCALE GENOMIC DNA]</scope>
    <source>
        <strain evidence="3 4">JBTF-M23</strain>
    </source>
</reference>
<dbReference type="GO" id="GO:0000287">
    <property type="term" value="F:magnesium ion binding"/>
    <property type="evidence" value="ECO:0007669"/>
    <property type="project" value="InterPro"/>
</dbReference>
<dbReference type="EMBL" id="JABBPG010000002">
    <property type="protein sequence ID" value="NOU49890.1"/>
    <property type="molecule type" value="Genomic_DNA"/>
</dbReference>
<dbReference type="RefSeq" id="WP_171624980.1">
    <property type="nucleotide sequence ID" value="NZ_JABBPG010000002.1"/>
</dbReference>
<dbReference type="SUPFAM" id="SSF56214">
    <property type="entry name" value="4'-phosphopantetheinyl transferase"/>
    <property type="match status" value="2"/>
</dbReference>
<dbReference type="Gene3D" id="3.90.470.20">
    <property type="entry name" value="4'-phosphopantetheinyl transferase domain"/>
    <property type="match status" value="1"/>
</dbReference>
<dbReference type="InterPro" id="IPR037143">
    <property type="entry name" value="4-PPantetheinyl_Trfase_dom_sf"/>
</dbReference>
<dbReference type="GO" id="GO:0008897">
    <property type="term" value="F:holo-[acyl-carrier-protein] synthase activity"/>
    <property type="evidence" value="ECO:0007669"/>
    <property type="project" value="InterPro"/>
</dbReference>
<dbReference type="Pfam" id="PF01648">
    <property type="entry name" value="ACPS"/>
    <property type="match status" value="1"/>
</dbReference>
<name>A0A849VAU7_9GAMM</name>
<keyword evidence="1 3" id="KW-0808">Transferase</keyword>
<gene>
    <name evidence="3" type="ORF">HG263_04985</name>
</gene>
<keyword evidence="4" id="KW-1185">Reference proteome</keyword>
<evidence type="ECO:0000256" key="1">
    <source>
        <dbReference type="ARBA" id="ARBA00022679"/>
    </source>
</evidence>
<dbReference type="Proteomes" id="UP000586305">
    <property type="component" value="Unassembled WGS sequence"/>
</dbReference>
<dbReference type="InterPro" id="IPR008278">
    <property type="entry name" value="4-PPantetheinyl_Trfase_dom"/>
</dbReference>
<feature type="domain" description="4'-phosphopantetheinyl transferase" evidence="2">
    <location>
        <begin position="120"/>
        <end position="209"/>
    </location>
</feature>
<comment type="caution">
    <text evidence="3">The sequence shown here is derived from an EMBL/GenBank/DDBJ whole genome shotgun (WGS) entry which is preliminary data.</text>
</comment>
<accession>A0A849VAU7</accession>
<proteinExistence type="predicted"/>
<organism evidence="3 4">
    <name type="scientific">Pseudoalteromonas caenipelagi</name>
    <dbReference type="NCBI Taxonomy" id="2726988"/>
    <lineage>
        <taxon>Bacteria</taxon>
        <taxon>Pseudomonadati</taxon>
        <taxon>Pseudomonadota</taxon>
        <taxon>Gammaproteobacteria</taxon>
        <taxon>Alteromonadales</taxon>
        <taxon>Pseudoalteromonadaceae</taxon>
        <taxon>Pseudoalteromonas</taxon>
    </lineage>
</organism>